<dbReference type="InterPro" id="IPR041698">
    <property type="entry name" value="Methyltransf_25"/>
</dbReference>
<dbReference type="SUPFAM" id="SSF53335">
    <property type="entry name" value="S-adenosyl-L-methionine-dependent methyltransferases"/>
    <property type="match status" value="1"/>
</dbReference>
<evidence type="ECO:0000259" key="1">
    <source>
        <dbReference type="Pfam" id="PF13649"/>
    </source>
</evidence>
<organism evidence="2">
    <name type="scientific">metagenome</name>
    <dbReference type="NCBI Taxonomy" id="256318"/>
    <lineage>
        <taxon>unclassified sequences</taxon>
        <taxon>metagenomes</taxon>
    </lineage>
</organism>
<dbReference type="Gene3D" id="3.40.50.150">
    <property type="entry name" value="Vaccinia Virus protein VP39"/>
    <property type="match status" value="1"/>
</dbReference>
<dbReference type="GO" id="GO:0008168">
    <property type="term" value="F:methyltransferase activity"/>
    <property type="evidence" value="ECO:0007669"/>
    <property type="project" value="UniProtKB-KW"/>
</dbReference>
<keyword evidence="2" id="KW-0489">Methyltransferase</keyword>
<feature type="domain" description="Methyltransferase" evidence="1">
    <location>
        <begin position="353"/>
        <end position="407"/>
    </location>
</feature>
<dbReference type="PANTHER" id="PTHR13627:SF31">
    <property type="entry name" value="RIBITOL 5-PHOSPHATE TRANSFERASE FKRP"/>
    <property type="match status" value="1"/>
</dbReference>
<reference evidence="2" key="1">
    <citation type="submission" date="2015-08" db="EMBL/GenBank/DDBJ databases">
        <authorList>
            <person name="Babu N.S."/>
            <person name="Beckwith C.J."/>
            <person name="Beseler K.G."/>
            <person name="Brison A."/>
            <person name="Carone J.V."/>
            <person name="Caskin T.P."/>
            <person name="Diamond M."/>
            <person name="Durham M.E."/>
            <person name="Foxe J.M."/>
            <person name="Go M."/>
            <person name="Henderson B.A."/>
            <person name="Jones I.B."/>
            <person name="McGettigan J.A."/>
            <person name="Micheletti S.J."/>
            <person name="Nasrallah M.E."/>
            <person name="Ortiz D."/>
            <person name="Piller C.R."/>
            <person name="Privatt S.R."/>
            <person name="Schneider S.L."/>
            <person name="Sharp S."/>
            <person name="Smith T.C."/>
            <person name="Stanton J.D."/>
            <person name="Ullery H.E."/>
            <person name="Wilson R.J."/>
            <person name="Serrano M.G."/>
            <person name="Buck G."/>
            <person name="Lee V."/>
            <person name="Wang Y."/>
            <person name="Carvalho R."/>
            <person name="Voegtly L."/>
            <person name="Shi R."/>
            <person name="Duckworth R."/>
            <person name="Johnson A."/>
            <person name="Loviza R."/>
            <person name="Walstead R."/>
            <person name="Shah Z."/>
            <person name="Kiflezghi M."/>
            <person name="Wade K."/>
            <person name="Ball S.L."/>
            <person name="Bradley K.W."/>
            <person name="Asai D.J."/>
            <person name="Bowman C.A."/>
            <person name="Russell D.A."/>
            <person name="Pope W.H."/>
            <person name="Jacobs-Sera D."/>
            <person name="Hendrix R.W."/>
            <person name="Hatfull G.F."/>
        </authorList>
    </citation>
    <scope>NUCLEOTIDE SEQUENCE</scope>
</reference>
<dbReference type="PANTHER" id="PTHR13627">
    <property type="entry name" value="FUKUTIN RELATED PROTEIN"/>
    <property type="match status" value="1"/>
</dbReference>
<dbReference type="GO" id="GO:0032259">
    <property type="term" value="P:methylation"/>
    <property type="evidence" value="ECO:0007669"/>
    <property type="project" value="UniProtKB-KW"/>
</dbReference>
<dbReference type="CDD" id="cd02440">
    <property type="entry name" value="AdoMet_MTases"/>
    <property type="match status" value="1"/>
</dbReference>
<sequence>MPQTEPGHGAVRCLDVTDEGILMHGSQDVPIDVMFEDRRIFSFWLVRDTVRRGANRFYAWPPVLGRFLNGTTTVSLHDHVSGTEIYSRPISLGTGAEPILVEDAQGNPMGLDKSMRLTRLFQSRSAEHLAPLLDSIASVLSALETAGVRPFLAYGTLLGAVRDGDFIGHDSDADLGYVSDHQHPAEAAMESFRLQRRLVELGYTIQRYSGLAFKVVVKESDGSPRGLDVFGGFLREGHLYLMGEVGHPFQREWLEPRSDVTLAGRTFPAPATPEHMLEAMYGPTWKVPDPAYKFETPVTTVRRLNGWFRGTRVGLDARWARQARGEGDDLADRGPSSFVQWVREQEPDIATAVDLGCGTGRDALWLARQGVPTVGLDYFARGFRKADRKAERAGLPVTFEWMNLGELRSVLVTGARLSRRPGPRVMLARHVVDATDKAGREHLLRLAKMVVRDSGRLYLQVQTVRTPTSRRLGIGPVNLDVLLDQVAATGGRVLERHDLDEFEDGTPEVRPTTTGSTICRLVITWNR</sequence>
<dbReference type="Pfam" id="PF13649">
    <property type="entry name" value="Methyltransf_25"/>
    <property type="match status" value="1"/>
</dbReference>
<dbReference type="InterPro" id="IPR029063">
    <property type="entry name" value="SAM-dependent_MTases_sf"/>
</dbReference>
<name>A0A2P2CG21_9ZZZZ</name>
<accession>A0A2P2CG21</accession>
<protein>
    <submittedName>
        <fullName evidence="2">Putative Methyltransferase type 11</fullName>
    </submittedName>
</protein>
<dbReference type="InterPro" id="IPR052613">
    <property type="entry name" value="LicD_transferase"/>
</dbReference>
<proteinExistence type="predicted"/>
<dbReference type="EMBL" id="CZKA01000085">
    <property type="protein sequence ID" value="CUR60955.1"/>
    <property type="molecule type" value="Genomic_DNA"/>
</dbReference>
<dbReference type="AlphaFoldDB" id="A0A2P2CG21"/>
<evidence type="ECO:0000313" key="2">
    <source>
        <dbReference type="EMBL" id="CUR60955.1"/>
    </source>
</evidence>
<keyword evidence="2" id="KW-0808">Transferase</keyword>
<gene>
    <name evidence="2" type="ORF">NOCA290072</name>
</gene>